<keyword evidence="1" id="KW-1133">Transmembrane helix</keyword>
<dbReference type="SUPFAM" id="SSF81324">
    <property type="entry name" value="Voltage-gated potassium channels"/>
    <property type="match status" value="1"/>
</dbReference>
<evidence type="ECO:0000313" key="2">
    <source>
        <dbReference type="EMBL" id="QHU11811.1"/>
    </source>
</evidence>
<keyword evidence="1" id="KW-0812">Transmembrane</keyword>
<organism evidence="2">
    <name type="scientific">viral metagenome</name>
    <dbReference type="NCBI Taxonomy" id="1070528"/>
    <lineage>
        <taxon>unclassified sequences</taxon>
        <taxon>metagenomes</taxon>
        <taxon>organismal metagenomes</taxon>
    </lineage>
</organism>
<evidence type="ECO:0000256" key="1">
    <source>
        <dbReference type="SAM" id="Phobius"/>
    </source>
</evidence>
<feature type="transmembrane region" description="Helical" evidence="1">
    <location>
        <begin position="6"/>
        <end position="31"/>
    </location>
</feature>
<accession>A0A6C0K3U0</accession>
<dbReference type="AlphaFoldDB" id="A0A6C0K3U0"/>
<feature type="transmembrane region" description="Helical" evidence="1">
    <location>
        <begin position="69"/>
        <end position="88"/>
    </location>
</feature>
<dbReference type="Gene3D" id="1.10.287.70">
    <property type="match status" value="1"/>
</dbReference>
<protein>
    <submittedName>
        <fullName evidence="2">Uncharacterized protein</fullName>
    </submittedName>
</protein>
<sequence>MQAQGIAKIFVYKVIIVLVMIILFAIIYKLILNKKEPGKHSWLDAFYMSSSNQTFTTNPIHIRWIRLPLMIQNLASFLLILGVISLVLSPRQQEEVENE</sequence>
<name>A0A6C0K3U0_9ZZZZ</name>
<keyword evidence="1" id="KW-0472">Membrane</keyword>
<dbReference type="EMBL" id="MN740790">
    <property type="protein sequence ID" value="QHU11811.1"/>
    <property type="molecule type" value="Genomic_DNA"/>
</dbReference>
<proteinExistence type="predicted"/>
<reference evidence="2" key="1">
    <citation type="journal article" date="2020" name="Nature">
        <title>Giant virus diversity and host interactions through global metagenomics.</title>
        <authorList>
            <person name="Schulz F."/>
            <person name="Roux S."/>
            <person name="Paez-Espino D."/>
            <person name="Jungbluth S."/>
            <person name="Walsh D.A."/>
            <person name="Denef V.J."/>
            <person name="McMahon K.D."/>
            <person name="Konstantinidis K.T."/>
            <person name="Eloe-Fadrosh E.A."/>
            <person name="Kyrpides N.C."/>
            <person name="Woyke T."/>
        </authorList>
    </citation>
    <scope>NUCLEOTIDE SEQUENCE</scope>
    <source>
        <strain evidence="2">GVMAG-S-1101169-75</strain>
    </source>
</reference>